<comment type="caution">
    <text evidence="9">The sequence shown here is derived from an EMBL/GenBank/DDBJ whole genome shotgun (WGS) entry which is preliminary data.</text>
</comment>
<dbReference type="PANTHER" id="PTHR30183">
    <property type="entry name" value="MOLYBDENUM TRANSPORT SYSTEM PERMEASE PROTEIN MODB"/>
    <property type="match status" value="1"/>
</dbReference>
<gene>
    <name evidence="9" type="ORF">VHP8226_01169</name>
</gene>
<keyword evidence="10" id="KW-1185">Reference proteome</keyword>
<evidence type="ECO:0000256" key="5">
    <source>
        <dbReference type="ARBA" id="ARBA00022989"/>
    </source>
</evidence>
<feature type="transmembrane region" description="Helical" evidence="7">
    <location>
        <begin position="310"/>
        <end position="332"/>
    </location>
</feature>
<evidence type="ECO:0000256" key="2">
    <source>
        <dbReference type="ARBA" id="ARBA00022448"/>
    </source>
</evidence>
<evidence type="ECO:0000256" key="3">
    <source>
        <dbReference type="ARBA" id="ARBA00022475"/>
    </source>
</evidence>
<feature type="transmembrane region" description="Helical" evidence="7">
    <location>
        <begin position="94"/>
        <end position="117"/>
    </location>
</feature>
<dbReference type="PANTHER" id="PTHR30183:SF6">
    <property type="entry name" value="INNER MEMBRANE ABC TRANSPORTER PERMEASE PROTEIN YNJC"/>
    <property type="match status" value="1"/>
</dbReference>
<keyword evidence="5 7" id="KW-1133">Transmembrane helix</keyword>
<proteinExistence type="predicted"/>
<dbReference type="SUPFAM" id="SSF161098">
    <property type="entry name" value="MetI-like"/>
    <property type="match status" value="2"/>
</dbReference>
<reference evidence="9" key="1">
    <citation type="submission" date="2021-12" db="EMBL/GenBank/DDBJ databases">
        <authorList>
            <person name="Rodrigo-Torres L."/>
            <person name="Arahal R. D."/>
            <person name="Lucena T."/>
        </authorList>
    </citation>
    <scope>NUCLEOTIDE SEQUENCE</scope>
    <source>
        <strain evidence="9">CECT 8226</strain>
    </source>
</reference>
<name>A0ABN8DEX3_9VIBR</name>
<dbReference type="Proteomes" id="UP000838160">
    <property type="component" value="Unassembled WGS sequence"/>
</dbReference>
<evidence type="ECO:0000313" key="9">
    <source>
        <dbReference type="EMBL" id="CAH0525641.1"/>
    </source>
</evidence>
<feature type="transmembrane region" description="Helical" evidence="7">
    <location>
        <begin position="260"/>
        <end position="289"/>
    </location>
</feature>
<feature type="transmembrane region" description="Helical" evidence="7">
    <location>
        <begin position="479"/>
        <end position="499"/>
    </location>
</feature>
<feature type="transmembrane region" description="Helical" evidence="7">
    <location>
        <begin position="529"/>
        <end position="550"/>
    </location>
</feature>
<dbReference type="PROSITE" id="PS50928">
    <property type="entry name" value="ABC_TM1"/>
    <property type="match status" value="2"/>
</dbReference>
<protein>
    <recommendedName>
        <fullName evidence="8">ABC transmembrane type-1 domain-containing protein</fullName>
    </recommendedName>
</protein>
<keyword evidence="4 7" id="KW-0812">Transmembrane</keyword>
<accession>A0ABN8DEX3</accession>
<feature type="transmembrane region" description="Helical" evidence="7">
    <location>
        <begin position="427"/>
        <end position="445"/>
    </location>
</feature>
<dbReference type="EMBL" id="CAKLCM010000002">
    <property type="protein sequence ID" value="CAH0525641.1"/>
    <property type="molecule type" value="Genomic_DNA"/>
</dbReference>
<feature type="transmembrane region" description="Helical" evidence="7">
    <location>
        <begin position="397"/>
        <end position="421"/>
    </location>
</feature>
<dbReference type="InterPro" id="IPR035906">
    <property type="entry name" value="MetI-like_sf"/>
</dbReference>
<keyword evidence="2" id="KW-0813">Transport</keyword>
<evidence type="ECO:0000313" key="10">
    <source>
        <dbReference type="Proteomes" id="UP000838160"/>
    </source>
</evidence>
<comment type="subcellular location">
    <subcellularLocation>
        <location evidence="1">Cell membrane</location>
        <topology evidence="1">Multi-pass membrane protein</topology>
    </subcellularLocation>
</comment>
<evidence type="ECO:0000259" key="8">
    <source>
        <dbReference type="PROSITE" id="PS50928"/>
    </source>
</evidence>
<evidence type="ECO:0000256" key="1">
    <source>
        <dbReference type="ARBA" id="ARBA00004651"/>
    </source>
</evidence>
<sequence>MMILRLLYALLVIVCIVPTVPGLAGVLLAAAGYLPQLGFDTASLDSLVQVLRWPGVEKSVALTVSTTFISSYLALIITFFILQSCWHSNAWRKIEWLLSPMLAFPHVAFAIGFAFLFSPTGLVARLWQSSLGQSSFGQSLLGQVPLGSESLLIHDAWGLGMIAMLVVKEVPFLLLMSIPILNQLNVSRSLIMAQSLGYSSYQAWWKVILPQWLVKIRFPLLAVVAYGVSVVDIALILGPTTPPTFSVLVWQWFNDPALSLLPQASAGAVLLFAIACLFIGLVKAIEWLVCQRLNQWHYSGRFALHASGRVLFSILATVVAVIIPITLIWSFAQRWRFPDMLPSRYTTRFWHYEWDNLISVVNQSLLIAIVSASLALLFAVIAHEFHHKHKYRLPNSVIAIPMLLPQLSLLFGLQVTTLLLSSNSFSFWVYWSHVFFAFPYVYLALDGPWSSYDHRLTQAALSLGKSPLQSWFKVKLPQLLPAVLFAWAIGISVSLAQYLPTLMLGAGRVATVTTEAVALSSGFDRRVTAIYALFQALLPLAFFLLVVVFNRCHMSRRKLKVKGTIGHAAYDRKPHHS</sequence>
<keyword evidence="6 7" id="KW-0472">Membrane</keyword>
<feature type="domain" description="ABC transmembrane type-1" evidence="8">
    <location>
        <begin position="361"/>
        <end position="546"/>
    </location>
</feature>
<feature type="transmembrane region" description="Helical" evidence="7">
    <location>
        <begin position="156"/>
        <end position="181"/>
    </location>
</feature>
<organism evidence="9 10">
    <name type="scientific">Vibrio hippocampi</name>
    <dbReference type="NCBI Taxonomy" id="654686"/>
    <lineage>
        <taxon>Bacteria</taxon>
        <taxon>Pseudomonadati</taxon>
        <taxon>Pseudomonadota</taxon>
        <taxon>Gammaproteobacteria</taxon>
        <taxon>Vibrionales</taxon>
        <taxon>Vibrionaceae</taxon>
        <taxon>Vibrio</taxon>
    </lineage>
</organism>
<feature type="transmembrane region" description="Helical" evidence="7">
    <location>
        <begin position="60"/>
        <end position="82"/>
    </location>
</feature>
<dbReference type="InterPro" id="IPR000515">
    <property type="entry name" value="MetI-like"/>
</dbReference>
<evidence type="ECO:0000256" key="6">
    <source>
        <dbReference type="ARBA" id="ARBA00023136"/>
    </source>
</evidence>
<dbReference type="Gene3D" id="1.10.3720.10">
    <property type="entry name" value="MetI-like"/>
    <property type="match status" value="2"/>
</dbReference>
<evidence type="ECO:0000256" key="7">
    <source>
        <dbReference type="SAM" id="Phobius"/>
    </source>
</evidence>
<feature type="transmembrane region" description="Helical" evidence="7">
    <location>
        <begin position="218"/>
        <end position="240"/>
    </location>
</feature>
<evidence type="ECO:0000256" key="4">
    <source>
        <dbReference type="ARBA" id="ARBA00022692"/>
    </source>
</evidence>
<keyword evidence="3" id="KW-1003">Cell membrane</keyword>
<dbReference type="CDD" id="cd06261">
    <property type="entry name" value="TM_PBP2"/>
    <property type="match status" value="1"/>
</dbReference>
<feature type="transmembrane region" description="Helical" evidence="7">
    <location>
        <begin position="365"/>
        <end position="385"/>
    </location>
</feature>
<feature type="domain" description="ABC transmembrane type-1" evidence="8">
    <location>
        <begin position="56"/>
        <end position="282"/>
    </location>
</feature>